<sequence>GYHREGLLNYLSLLSWSSSSGKEVLSRDQLIAEVDLGRIGTANPEVDPEKLRWLSGQHYRHESIDVLQRGLRNRLAGRFELDARRLRALAEVLRDRIQILADADPVCELVLPEPDLSSSDAVEALREPTAGRALRQVAQRWETLQSWARAELKEELAAAGREAGLKGRSLYHPVRAALTGAVQGPDVPDVAYILGRETTAARLAAGLTEAEDGEAGGA</sequence>
<dbReference type="InterPro" id="IPR020751">
    <property type="entry name" value="aa-tRNA-synth_I_codon-bd_sub2"/>
</dbReference>
<evidence type="ECO:0000256" key="2">
    <source>
        <dbReference type="ARBA" id="ARBA00022741"/>
    </source>
</evidence>
<dbReference type="GO" id="GO:0005524">
    <property type="term" value="F:ATP binding"/>
    <property type="evidence" value="ECO:0007669"/>
    <property type="project" value="UniProtKB-KW"/>
</dbReference>
<evidence type="ECO:0000256" key="5">
    <source>
        <dbReference type="ARBA" id="ARBA00023146"/>
    </source>
</evidence>
<evidence type="ECO:0000256" key="4">
    <source>
        <dbReference type="ARBA" id="ARBA00022917"/>
    </source>
</evidence>
<keyword evidence="5" id="KW-0030">Aminoacyl-tRNA synthetase</keyword>
<dbReference type="Gene3D" id="1.10.10.350">
    <property type="match status" value="1"/>
</dbReference>
<dbReference type="InterPro" id="IPR049940">
    <property type="entry name" value="GluQ/Sye"/>
</dbReference>
<dbReference type="PANTHER" id="PTHR43311:SF1">
    <property type="entry name" value="GLUTAMYL-Q TRNA(ASP) SYNTHETASE"/>
    <property type="match status" value="1"/>
</dbReference>
<keyword evidence="1" id="KW-0436">Ligase</keyword>
<dbReference type="PANTHER" id="PTHR43311">
    <property type="entry name" value="GLUTAMATE--TRNA LIGASE"/>
    <property type="match status" value="1"/>
</dbReference>
<dbReference type="AlphaFoldDB" id="X0VG31"/>
<dbReference type="EMBL" id="BARS01035323">
    <property type="protein sequence ID" value="GAG17244.1"/>
    <property type="molecule type" value="Genomic_DNA"/>
</dbReference>
<keyword evidence="2" id="KW-0547">Nucleotide-binding</keyword>
<feature type="non-terminal residue" evidence="7">
    <location>
        <position position="1"/>
    </location>
</feature>
<proteinExistence type="predicted"/>
<evidence type="ECO:0000313" key="7">
    <source>
        <dbReference type="EMBL" id="GAG17244.1"/>
    </source>
</evidence>
<evidence type="ECO:0000256" key="3">
    <source>
        <dbReference type="ARBA" id="ARBA00022840"/>
    </source>
</evidence>
<dbReference type="Pfam" id="PF19269">
    <property type="entry name" value="Anticodon_2"/>
    <property type="match status" value="1"/>
</dbReference>
<dbReference type="GO" id="GO:0006424">
    <property type="term" value="P:glutamyl-tRNA aminoacylation"/>
    <property type="evidence" value="ECO:0007669"/>
    <property type="project" value="TreeGrafter"/>
</dbReference>
<dbReference type="GO" id="GO:0000049">
    <property type="term" value="F:tRNA binding"/>
    <property type="evidence" value="ECO:0007669"/>
    <property type="project" value="InterPro"/>
</dbReference>
<protein>
    <recommendedName>
        <fullName evidence="6">Aminoacyl-tRNA synthetase class I anticodon-binding domain-containing protein</fullName>
    </recommendedName>
</protein>
<feature type="domain" description="Aminoacyl-tRNA synthetase class I anticodon-binding" evidence="6">
    <location>
        <begin position="81"/>
        <end position="206"/>
    </location>
</feature>
<keyword evidence="3" id="KW-0067">ATP-binding</keyword>
<dbReference type="Gene3D" id="1.10.1160.10">
    <property type="entry name" value="Glutamyl-trna Synthetase, Domain 2"/>
    <property type="match status" value="1"/>
</dbReference>
<dbReference type="InterPro" id="IPR020061">
    <property type="entry name" value="Glu_tRNA_lig_a-bdl"/>
</dbReference>
<reference evidence="7" key="1">
    <citation type="journal article" date="2014" name="Front. Microbiol.">
        <title>High frequency of phylogenetically diverse reductive dehalogenase-homologous genes in deep subseafloor sedimentary metagenomes.</title>
        <authorList>
            <person name="Kawai M."/>
            <person name="Futagami T."/>
            <person name="Toyoda A."/>
            <person name="Takaki Y."/>
            <person name="Nishi S."/>
            <person name="Hori S."/>
            <person name="Arai W."/>
            <person name="Tsubouchi T."/>
            <person name="Morono Y."/>
            <person name="Uchiyama I."/>
            <person name="Ito T."/>
            <person name="Fujiyama A."/>
            <person name="Inagaki F."/>
            <person name="Takami H."/>
        </authorList>
    </citation>
    <scope>NUCLEOTIDE SEQUENCE</scope>
    <source>
        <strain evidence="7">Expedition CK06-06</strain>
    </source>
</reference>
<evidence type="ECO:0000256" key="1">
    <source>
        <dbReference type="ARBA" id="ARBA00022598"/>
    </source>
</evidence>
<dbReference type="InterPro" id="IPR045462">
    <property type="entry name" value="aa-tRNA-synth_I_cd-bd"/>
</dbReference>
<keyword evidence="4" id="KW-0648">Protein biosynthesis</keyword>
<dbReference type="GO" id="GO:0005829">
    <property type="term" value="C:cytosol"/>
    <property type="evidence" value="ECO:0007669"/>
    <property type="project" value="TreeGrafter"/>
</dbReference>
<comment type="caution">
    <text evidence="7">The sequence shown here is derived from an EMBL/GenBank/DDBJ whole genome shotgun (WGS) entry which is preliminary data.</text>
</comment>
<gene>
    <name evidence="7" type="ORF">S01H1_54436</name>
</gene>
<name>X0VG31_9ZZZZ</name>
<dbReference type="GO" id="GO:0004818">
    <property type="term" value="F:glutamate-tRNA ligase activity"/>
    <property type="evidence" value="ECO:0007669"/>
    <property type="project" value="TreeGrafter"/>
</dbReference>
<evidence type="ECO:0000259" key="6">
    <source>
        <dbReference type="Pfam" id="PF19269"/>
    </source>
</evidence>
<accession>X0VG31</accession>
<dbReference type="SUPFAM" id="SSF48163">
    <property type="entry name" value="An anticodon-binding domain of class I aminoacyl-tRNA synthetases"/>
    <property type="match status" value="1"/>
</dbReference>
<dbReference type="InterPro" id="IPR008925">
    <property type="entry name" value="aa_tRNA-synth_I_cd-bd_sf"/>
</dbReference>
<organism evidence="7">
    <name type="scientific">marine sediment metagenome</name>
    <dbReference type="NCBI Taxonomy" id="412755"/>
    <lineage>
        <taxon>unclassified sequences</taxon>
        <taxon>metagenomes</taxon>
        <taxon>ecological metagenomes</taxon>
    </lineage>
</organism>